<evidence type="ECO:0000256" key="8">
    <source>
        <dbReference type="SAM" id="Phobius"/>
    </source>
</evidence>
<keyword evidence="7 8" id="KW-0472">Membrane</keyword>
<dbReference type="Proteomes" id="UP001501469">
    <property type="component" value="Unassembled WGS sequence"/>
</dbReference>
<evidence type="ECO:0000256" key="1">
    <source>
        <dbReference type="ARBA" id="ARBA00004651"/>
    </source>
</evidence>
<evidence type="ECO:0000313" key="12">
    <source>
        <dbReference type="Proteomes" id="UP001501469"/>
    </source>
</evidence>
<feature type="transmembrane region" description="Helical" evidence="8">
    <location>
        <begin position="498"/>
        <end position="517"/>
    </location>
</feature>
<keyword evidence="3 8" id="KW-0812">Transmembrane</keyword>
<keyword evidence="12" id="KW-1185">Reference proteome</keyword>
<keyword evidence="5" id="KW-0067">ATP-binding</keyword>
<evidence type="ECO:0000256" key="2">
    <source>
        <dbReference type="ARBA" id="ARBA00022475"/>
    </source>
</evidence>
<reference evidence="12" key="1">
    <citation type="journal article" date="2019" name="Int. J. Syst. Evol. Microbiol.">
        <title>The Global Catalogue of Microorganisms (GCM) 10K type strain sequencing project: providing services to taxonomists for standard genome sequencing and annotation.</title>
        <authorList>
            <consortium name="The Broad Institute Genomics Platform"/>
            <consortium name="The Broad Institute Genome Sequencing Center for Infectious Disease"/>
            <person name="Wu L."/>
            <person name="Ma J."/>
        </authorList>
    </citation>
    <scope>NUCLEOTIDE SEQUENCE [LARGE SCALE GENOMIC DNA]</scope>
    <source>
        <strain evidence="12">JCM 17225</strain>
    </source>
</reference>
<feature type="transmembrane region" description="Helical" evidence="8">
    <location>
        <begin position="29"/>
        <end position="48"/>
    </location>
</feature>
<dbReference type="InterPro" id="IPR003856">
    <property type="entry name" value="LPS_length_determ_N"/>
</dbReference>
<sequence length="759" mass="83933">MQYSEAPSAQPSQSGTINIAEIFSRYTRYWYLFVLGVLACLLLAFLFLRYTTPKYEITSKLLIRDIDKSSNFLSGNPAFKELDIFNSTASIEDEIESLKSNRLMQRTLNELSLTATYFVPRRVKNKELYGKDLHLRVLLRELSPAANATGDKNLLKIFVKDSSTYELEDKATGRSVHQFGQEVTKPYGVFTILNTGGASPKDSLIIIKLHRLRDLADEYGRNMTVEPVNKKTNVLLITLLDAVPEKGKDIVTKLIAVYNLENQEDHNSLAINTVQFIDNRLRDLSGELSSVEHRVENYKSRKGVTNVSSEAAGYEEQAKGYNKQLSDIAIQLDVLASLGRYLTPQAGQYNLVPSNLGLQDPTLVALISKFNELALERERMLRTTRVDNPLVINLNDQLTNLRGNILENLRNIKRGLELTRNTLASRSGQFESSVRQVPTIERELLEISRQQSVKQSLYQYLLQKREESALSVAATASNTRLIDPSLASREPVKPPKPIVYALALLAGLLLPFAFISVRGLTSSVVENRTAVERTTSTPIVGQIGHLRKGQSIVVSDTSASPEAENFHFLRSNLLLHLREQPSQVIGIGSGVADEGKTLVALNLAASLGQAGRKVVVLDFNLRQPHVASYLDKPADAAGLTNYLSNNSQPLEGLVHSAGLGANVDLLGAGPAVAVPTSLLGSPRVAQLLTALRQQYDHIIVVTAPLGTVADTYSLGSHLDAFLYVVRLRRSRFEHLRLIEEVRQQGKLPTPLLVLNDGRA</sequence>
<evidence type="ECO:0000259" key="10">
    <source>
        <dbReference type="Pfam" id="PF13807"/>
    </source>
</evidence>
<gene>
    <name evidence="11" type="ORF">GCM10022409_11610</name>
</gene>
<dbReference type="InterPro" id="IPR005702">
    <property type="entry name" value="Wzc-like_C"/>
</dbReference>
<organism evidence="11 12">
    <name type="scientific">Hymenobacter glaciei</name>
    <dbReference type="NCBI Taxonomy" id="877209"/>
    <lineage>
        <taxon>Bacteria</taxon>
        <taxon>Pseudomonadati</taxon>
        <taxon>Bacteroidota</taxon>
        <taxon>Cytophagia</taxon>
        <taxon>Cytophagales</taxon>
        <taxon>Hymenobacteraceae</taxon>
        <taxon>Hymenobacter</taxon>
    </lineage>
</organism>
<dbReference type="Pfam" id="PF02706">
    <property type="entry name" value="Wzz"/>
    <property type="match status" value="1"/>
</dbReference>
<accession>A0ABP7TP76</accession>
<proteinExistence type="predicted"/>
<keyword evidence="4" id="KW-0547">Nucleotide-binding</keyword>
<dbReference type="SUPFAM" id="SSF52540">
    <property type="entry name" value="P-loop containing nucleoside triphosphate hydrolases"/>
    <property type="match status" value="1"/>
</dbReference>
<evidence type="ECO:0000313" key="11">
    <source>
        <dbReference type="EMBL" id="GAA4029131.1"/>
    </source>
</evidence>
<name>A0ABP7TP76_9BACT</name>
<dbReference type="PANTHER" id="PTHR32309:SF13">
    <property type="entry name" value="FERRIC ENTEROBACTIN TRANSPORT PROTEIN FEPE"/>
    <property type="match status" value="1"/>
</dbReference>
<dbReference type="RefSeq" id="WP_345051474.1">
    <property type="nucleotide sequence ID" value="NZ_BAABDK010000010.1"/>
</dbReference>
<evidence type="ECO:0000256" key="3">
    <source>
        <dbReference type="ARBA" id="ARBA00022692"/>
    </source>
</evidence>
<evidence type="ECO:0000256" key="5">
    <source>
        <dbReference type="ARBA" id="ARBA00022840"/>
    </source>
</evidence>
<dbReference type="EMBL" id="BAABDK010000010">
    <property type="protein sequence ID" value="GAA4029131.1"/>
    <property type="molecule type" value="Genomic_DNA"/>
</dbReference>
<comment type="caution">
    <text evidence="11">The sequence shown here is derived from an EMBL/GenBank/DDBJ whole genome shotgun (WGS) entry which is preliminary data.</text>
</comment>
<dbReference type="InterPro" id="IPR032807">
    <property type="entry name" value="GNVR"/>
</dbReference>
<feature type="domain" description="Tyrosine-protein kinase G-rich" evidence="10">
    <location>
        <begin position="440"/>
        <end position="518"/>
    </location>
</feature>
<evidence type="ECO:0000256" key="4">
    <source>
        <dbReference type="ARBA" id="ARBA00022741"/>
    </source>
</evidence>
<evidence type="ECO:0000259" key="9">
    <source>
        <dbReference type="Pfam" id="PF02706"/>
    </source>
</evidence>
<keyword evidence="6 8" id="KW-1133">Transmembrane helix</keyword>
<dbReference type="Pfam" id="PF13807">
    <property type="entry name" value="GNVR"/>
    <property type="match status" value="1"/>
</dbReference>
<evidence type="ECO:0000256" key="7">
    <source>
        <dbReference type="ARBA" id="ARBA00023136"/>
    </source>
</evidence>
<feature type="domain" description="Polysaccharide chain length determinant N-terminal" evidence="9">
    <location>
        <begin position="16"/>
        <end position="111"/>
    </location>
</feature>
<protein>
    <submittedName>
        <fullName evidence="11">Polysaccharide biosynthesis tyrosine autokinase</fullName>
    </submittedName>
</protein>
<evidence type="ECO:0000256" key="6">
    <source>
        <dbReference type="ARBA" id="ARBA00022989"/>
    </source>
</evidence>
<dbReference type="Gene3D" id="3.40.50.300">
    <property type="entry name" value="P-loop containing nucleotide triphosphate hydrolases"/>
    <property type="match status" value="1"/>
</dbReference>
<dbReference type="PANTHER" id="PTHR32309">
    <property type="entry name" value="TYROSINE-PROTEIN KINASE"/>
    <property type="match status" value="1"/>
</dbReference>
<keyword evidence="2" id="KW-1003">Cell membrane</keyword>
<dbReference type="InterPro" id="IPR027417">
    <property type="entry name" value="P-loop_NTPase"/>
</dbReference>
<dbReference type="CDD" id="cd05387">
    <property type="entry name" value="BY-kinase"/>
    <property type="match status" value="1"/>
</dbReference>
<dbReference type="InterPro" id="IPR050445">
    <property type="entry name" value="Bact_polysacc_biosynth/exp"/>
</dbReference>
<comment type="subcellular location">
    <subcellularLocation>
        <location evidence="1">Cell membrane</location>
        <topology evidence="1">Multi-pass membrane protein</topology>
    </subcellularLocation>
</comment>